<proteinExistence type="predicted"/>
<dbReference type="Proteomes" id="UP001058403">
    <property type="component" value="Chromosome"/>
</dbReference>
<evidence type="ECO:0000259" key="1">
    <source>
        <dbReference type="Pfam" id="PF03050"/>
    </source>
</evidence>
<dbReference type="AlphaFoldDB" id="A0A9X9NHJ9"/>
<dbReference type="Pfam" id="PF03050">
    <property type="entry name" value="DDE_Tnp_IS66"/>
    <property type="match status" value="1"/>
</dbReference>
<dbReference type="EMBL" id="CP103070">
    <property type="protein sequence ID" value="UVO91847.1"/>
    <property type="molecule type" value="Genomic_DNA"/>
</dbReference>
<gene>
    <name evidence="2" type="ORF">NXW39_09840</name>
</gene>
<evidence type="ECO:0000313" key="3">
    <source>
        <dbReference type="Proteomes" id="UP001058403"/>
    </source>
</evidence>
<organism evidence="2 3">
    <name type="scientific">Bacteroides fragilis</name>
    <dbReference type="NCBI Taxonomy" id="817"/>
    <lineage>
        <taxon>Bacteria</taxon>
        <taxon>Pseudomonadati</taxon>
        <taxon>Bacteroidota</taxon>
        <taxon>Bacteroidia</taxon>
        <taxon>Bacteroidales</taxon>
        <taxon>Bacteroidaceae</taxon>
        <taxon>Bacteroides</taxon>
    </lineage>
</organism>
<reference evidence="2" key="1">
    <citation type="submission" date="2022-08" db="EMBL/GenBank/DDBJ databases">
        <title>Genome Sequencing of Bacteroides fragilis Group Isolates with Nanopore Technology.</title>
        <authorList>
            <person name="Tisza M.J."/>
            <person name="Smith D."/>
            <person name="Dekker J.P."/>
        </authorList>
    </citation>
    <scope>NUCLEOTIDE SEQUENCE</scope>
    <source>
        <strain evidence="2">BFG-49</strain>
    </source>
</reference>
<sequence>MGEFPIDNNLAERIIRKLTTQRNSSFHCGNDAGAEMAATYHSVIGTLKLHGSFS</sequence>
<protein>
    <submittedName>
        <fullName evidence="2">Transposase</fullName>
    </submittedName>
</protein>
<dbReference type="RefSeq" id="WP_230321759.1">
    <property type="nucleotide sequence ID" value="NZ_CAXSVT010000001.1"/>
</dbReference>
<accession>A0A9X9NHJ9</accession>
<name>A0A9X9NHJ9_BACFG</name>
<feature type="domain" description="Transposase IS66 central" evidence="1">
    <location>
        <begin position="2"/>
        <end position="35"/>
    </location>
</feature>
<dbReference type="InterPro" id="IPR004291">
    <property type="entry name" value="Transposase_IS66_central"/>
</dbReference>
<evidence type="ECO:0000313" key="2">
    <source>
        <dbReference type="EMBL" id="UVO91847.1"/>
    </source>
</evidence>